<gene>
    <name evidence="14" type="primary">aer_3</name>
    <name evidence="14" type="ORF">MGA5115_02403</name>
    <name evidence="15" type="ORF">MGA5116_02948</name>
</gene>
<dbReference type="Pfam" id="PF00015">
    <property type="entry name" value="MCPsignal"/>
    <property type="match status" value="1"/>
</dbReference>
<dbReference type="Proteomes" id="UP000092840">
    <property type="component" value="Unassembled WGS sequence"/>
</dbReference>
<evidence type="ECO:0000256" key="6">
    <source>
        <dbReference type="ARBA" id="ARBA00022692"/>
    </source>
</evidence>
<evidence type="ECO:0000313" key="15">
    <source>
        <dbReference type="EMBL" id="SBT22332.1"/>
    </source>
</evidence>
<dbReference type="InterPro" id="IPR000014">
    <property type="entry name" value="PAS"/>
</dbReference>
<dbReference type="SUPFAM" id="SSF55785">
    <property type="entry name" value="PYP-like sensor domain (PAS domain)"/>
    <property type="match status" value="1"/>
</dbReference>
<evidence type="ECO:0000256" key="1">
    <source>
        <dbReference type="ARBA" id="ARBA00004429"/>
    </source>
</evidence>
<keyword evidence="2" id="KW-1003">Cell membrane</keyword>
<evidence type="ECO:0000313" key="14">
    <source>
        <dbReference type="EMBL" id="SBT18282.1"/>
    </source>
</evidence>
<dbReference type="PROSITE" id="PS50111">
    <property type="entry name" value="CHEMOTAXIS_TRANSDUC_2"/>
    <property type="match status" value="1"/>
</dbReference>
<keyword evidence="4" id="KW-0145">Chemotaxis</keyword>
<dbReference type="CDD" id="cd00130">
    <property type="entry name" value="PAS"/>
    <property type="match status" value="1"/>
</dbReference>
<proteinExistence type="predicted"/>
<keyword evidence="9 10" id="KW-0807">Transducer</keyword>
<dbReference type="Gene3D" id="1.10.287.950">
    <property type="entry name" value="Methyl-accepting chemotaxis protein"/>
    <property type="match status" value="1"/>
</dbReference>
<dbReference type="Proteomes" id="UP000092871">
    <property type="component" value="Unassembled WGS sequence"/>
</dbReference>
<feature type="transmembrane region" description="Helical" evidence="11">
    <location>
        <begin position="142"/>
        <end position="165"/>
    </location>
</feature>
<evidence type="ECO:0000256" key="5">
    <source>
        <dbReference type="ARBA" id="ARBA00022519"/>
    </source>
</evidence>
<dbReference type="PROSITE" id="PS50112">
    <property type="entry name" value="PAS"/>
    <property type="match status" value="1"/>
</dbReference>
<evidence type="ECO:0000259" key="12">
    <source>
        <dbReference type="PROSITE" id="PS50111"/>
    </source>
</evidence>
<keyword evidence="5" id="KW-0997">Cell inner membrane</keyword>
<dbReference type="EMBL" id="FLRB01000017">
    <property type="protein sequence ID" value="SBT22332.1"/>
    <property type="molecule type" value="Genomic_DNA"/>
</dbReference>
<evidence type="ECO:0000256" key="7">
    <source>
        <dbReference type="ARBA" id="ARBA00022989"/>
    </source>
</evidence>
<dbReference type="AlphaFoldDB" id="A0A1C3JT04"/>
<dbReference type="GO" id="GO:0007165">
    <property type="term" value="P:signal transduction"/>
    <property type="evidence" value="ECO:0007669"/>
    <property type="project" value="UniProtKB-KW"/>
</dbReference>
<evidence type="ECO:0000313" key="17">
    <source>
        <dbReference type="Proteomes" id="UP000092871"/>
    </source>
</evidence>
<dbReference type="SMART" id="SM00283">
    <property type="entry name" value="MA"/>
    <property type="match status" value="1"/>
</dbReference>
<sequence>MRKNHPITLKERRFPSDELLISTTDLKGCIVSCNQEFVKISGFERSELIGQPHNLVRHPDMPEAAFENMWQTLKSGKAWMGLVKNRCKNGDFYWVDAYVMPIYESGKVIGYESVRSCPKREDVARAEKVYQQLKSPSAFATLIDWFVNPMVLAVLLVVMLGSIFALFSMQVALMVALFMSISISLYLYSKQRLMMSAIQEQLGGNAFQHPLIAKTYSSHSALIALLSMGVKSLHSRMTTVLTRIEESSSAVEQQMETCYGSLKSSHDKMVDQNNQTDLMATAMTEMSSTTDEVSRHVTETADFTQTGAVLMQEAAVLGGSVKQSIAALTSKVKSVEQAIHDVRSLTDHISTATQSIDQIAEQTNLLALNAAIEAARAGEHGRGFAVVADEVRNLASKTQALTHDIDEQVKSLSQSVISTANLAKVGAEASMHSMQLVEDEEALMEQVSQRMNDIADRTMQMSAASVQQASVIDETSTQVVRIAELAHENTELMDVFGSAVEQSMRSSVDLHELVQRFRK</sequence>
<name>A0A1C3JT04_9GAMM</name>
<organism evidence="14 17">
    <name type="scientific">Marinomonas gallaica</name>
    <dbReference type="NCBI Taxonomy" id="1806667"/>
    <lineage>
        <taxon>Bacteria</taxon>
        <taxon>Pseudomonadati</taxon>
        <taxon>Pseudomonadota</taxon>
        <taxon>Gammaproteobacteria</taxon>
        <taxon>Oceanospirillales</taxon>
        <taxon>Oceanospirillaceae</taxon>
        <taxon>Marinomonas</taxon>
    </lineage>
</organism>
<dbReference type="PANTHER" id="PTHR32089">
    <property type="entry name" value="METHYL-ACCEPTING CHEMOTAXIS PROTEIN MCPB"/>
    <property type="match status" value="1"/>
</dbReference>
<dbReference type="GO" id="GO:0005886">
    <property type="term" value="C:plasma membrane"/>
    <property type="evidence" value="ECO:0007669"/>
    <property type="project" value="UniProtKB-SubCell"/>
</dbReference>
<dbReference type="Pfam" id="PF08447">
    <property type="entry name" value="PAS_3"/>
    <property type="match status" value="1"/>
</dbReference>
<dbReference type="Gene3D" id="3.30.450.20">
    <property type="entry name" value="PAS domain"/>
    <property type="match status" value="1"/>
</dbReference>
<evidence type="ECO:0000256" key="2">
    <source>
        <dbReference type="ARBA" id="ARBA00022475"/>
    </source>
</evidence>
<evidence type="ECO:0000256" key="3">
    <source>
        <dbReference type="ARBA" id="ARBA00022481"/>
    </source>
</evidence>
<feature type="domain" description="Methyl-accepting transducer" evidence="12">
    <location>
        <begin position="247"/>
        <end position="483"/>
    </location>
</feature>
<keyword evidence="6 11" id="KW-0812">Transmembrane</keyword>
<dbReference type="InterPro" id="IPR004089">
    <property type="entry name" value="MCPsignal_dom"/>
</dbReference>
<dbReference type="PANTHER" id="PTHR32089:SF74">
    <property type="entry name" value="METHYL-ACCEPTING CHEMOTAXIS PROTEIN AER"/>
    <property type="match status" value="1"/>
</dbReference>
<keyword evidence="8 11" id="KW-0472">Membrane</keyword>
<reference evidence="14 17" key="2">
    <citation type="submission" date="2016-06" db="EMBL/GenBank/DDBJ databases">
        <authorList>
            <person name="Kjaerup R.B."/>
            <person name="Dalgaard T.S."/>
            <person name="Juul-Madsen H.R."/>
        </authorList>
    </citation>
    <scope>NUCLEOTIDE SEQUENCE [LARGE SCALE GENOMIC DNA]</scope>
    <source>
        <strain evidence="14 17">CECT 5115</strain>
    </source>
</reference>
<dbReference type="RefSeq" id="WP_067036872.1">
    <property type="nucleotide sequence ID" value="NZ_FLRA01000018.1"/>
</dbReference>
<keyword evidence="7 11" id="KW-1133">Transmembrane helix</keyword>
<dbReference type="FunFam" id="3.30.450.20:FF:000046">
    <property type="entry name" value="Aerotaxis sensor receptor"/>
    <property type="match status" value="1"/>
</dbReference>
<evidence type="ECO:0000256" key="8">
    <source>
        <dbReference type="ARBA" id="ARBA00023136"/>
    </source>
</evidence>
<comment type="subcellular location">
    <subcellularLocation>
        <location evidence="1">Cell inner membrane</location>
        <topology evidence="1">Multi-pass membrane protein</topology>
    </subcellularLocation>
</comment>
<evidence type="ECO:0000256" key="9">
    <source>
        <dbReference type="ARBA" id="ARBA00023224"/>
    </source>
</evidence>
<evidence type="ECO:0000256" key="4">
    <source>
        <dbReference type="ARBA" id="ARBA00022500"/>
    </source>
</evidence>
<keyword evidence="14" id="KW-0675">Receptor</keyword>
<dbReference type="EMBL" id="FLRA01000018">
    <property type="protein sequence ID" value="SBT18282.1"/>
    <property type="molecule type" value="Genomic_DNA"/>
</dbReference>
<dbReference type="SUPFAM" id="SSF58104">
    <property type="entry name" value="Methyl-accepting chemotaxis protein (MCP) signaling domain"/>
    <property type="match status" value="1"/>
</dbReference>
<dbReference type="InterPro" id="IPR013655">
    <property type="entry name" value="PAS_fold_3"/>
</dbReference>
<protein>
    <submittedName>
        <fullName evidence="14">Aerotaxis receptor</fullName>
    </submittedName>
</protein>
<dbReference type="CDD" id="cd11386">
    <property type="entry name" value="MCP_signal"/>
    <property type="match status" value="1"/>
</dbReference>
<evidence type="ECO:0000313" key="16">
    <source>
        <dbReference type="Proteomes" id="UP000092840"/>
    </source>
</evidence>
<feature type="domain" description="PAS" evidence="13">
    <location>
        <begin position="21"/>
        <end position="76"/>
    </location>
</feature>
<evidence type="ECO:0000259" key="13">
    <source>
        <dbReference type="PROSITE" id="PS50112"/>
    </source>
</evidence>
<keyword evidence="16" id="KW-1185">Reference proteome</keyword>
<evidence type="ECO:0000256" key="10">
    <source>
        <dbReference type="PROSITE-ProRule" id="PRU00284"/>
    </source>
</evidence>
<accession>A0A1C3JT04</accession>
<evidence type="ECO:0000256" key="11">
    <source>
        <dbReference type="SAM" id="Phobius"/>
    </source>
</evidence>
<keyword evidence="3" id="KW-0488">Methylation</keyword>
<dbReference type="OrthoDB" id="5675566at2"/>
<dbReference type="NCBIfam" id="TIGR00229">
    <property type="entry name" value="sensory_box"/>
    <property type="match status" value="1"/>
</dbReference>
<reference evidence="15 16" key="1">
    <citation type="submission" date="2016-06" db="EMBL/GenBank/DDBJ databases">
        <authorList>
            <person name="Rodrigo-Torres L."/>
            <person name="Arahal D.R."/>
        </authorList>
    </citation>
    <scope>NUCLEOTIDE SEQUENCE [LARGE SCALE GENOMIC DNA]</scope>
    <source>
        <strain evidence="15 16">CECT 5116</strain>
    </source>
</reference>
<feature type="transmembrane region" description="Helical" evidence="11">
    <location>
        <begin position="171"/>
        <end position="188"/>
    </location>
</feature>
<dbReference type="GO" id="GO:0006935">
    <property type="term" value="P:chemotaxis"/>
    <property type="evidence" value="ECO:0007669"/>
    <property type="project" value="UniProtKB-KW"/>
</dbReference>
<dbReference type="InterPro" id="IPR035965">
    <property type="entry name" value="PAS-like_dom_sf"/>
</dbReference>